<dbReference type="EMBL" id="JH597773">
    <property type="protein sequence ID" value="EHQ06953.1"/>
    <property type="molecule type" value="Genomic_DNA"/>
</dbReference>
<keyword evidence="10" id="KW-1185">Reference proteome</keyword>
<feature type="transmembrane region" description="Helical" evidence="7">
    <location>
        <begin position="147"/>
        <end position="169"/>
    </location>
</feature>
<feature type="transmembrane region" description="Helical" evidence="7">
    <location>
        <begin position="199"/>
        <end position="216"/>
    </location>
</feature>
<comment type="subcellular location">
    <subcellularLocation>
        <location evidence="1">Membrane</location>
        <topology evidence="1">Multi-pass membrane protein</topology>
    </subcellularLocation>
</comment>
<evidence type="ECO:0000259" key="8">
    <source>
        <dbReference type="Pfam" id="PF14360"/>
    </source>
</evidence>
<evidence type="ECO:0000256" key="7">
    <source>
        <dbReference type="SAM" id="Phobius"/>
    </source>
</evidence>
<feature type="transmembrane region" description="Helical" evidence="7">
    <location>
        <begin position="176"/>
        <end position="193"/>
    </location>
</feature>
<dbReference type="GO" id="GO:0047493">
    <property type="term" value="F:ceramide cholinephosphotransferase activity"/>
    <property type="evidence" value="ECO:0007669"/>
    <property type="project" value="TreeGrafter"/>
</dbReference>
<keyword evidence="6 7" id="KW-0472">Membrane</keyword>
<dbReference type="AlphaFoldDB" id="H2CH83"/>
<evidence type="ECO:0000256" key="2">
    <source>
        <dbReference type="ARBA" id="ARBA00022679"/>
    </source>
</evidence>
<name>H2CH83_9LEPT</name>
<gene>
    <name evidence="9" type="ORF">Lepil_2277</name>
</gene>
<sequence>MQTASQRLLLKWAGLHYLAYIAMQTMALFAETRRGPTLPDLLLDRIPVDRSFDWVNSQFWLPALLLSLLLLAIYRRALCITYLKIGAAVSVVRGIFIVLTSLGPPAGVAEHTSEAMLSLSLADFSPSFLMRQWFPVDAFWGGSGLSAVYLTQDLFFSGHTATTFLLVLITRKERRFFVPFLVFHVITVTFLFVTHEHYSIDVFGAYFVVYALYHFFKERRWIQDEHYPA</sequence>
<evidence type="ECO:0000313" key="9">
    <source>
        <dbReference type="EMBL" id="EHQ06953.1"/>
    </source>
</evidence>
<keyword evidence="4 7" id="KW-1133">Transmembrane helix</keyword>
<keyword evidence="2" id="KW-0808">Transferase</keyword>
<dbReference type="Proteomes" id="UP000005737">
    <property type="component" value="Unassembled WGS sequence"/>
</dbReference>
<dbReference type="GO" id="GO:0005886">
    <property type="term" value="C:plasma membrane"/>
    <property type="evidence" value="ECO:0007669"/>
    <property type="project" value="TreeGrafter"/>
</dbReference>
<dbReference type="Pfam" id="PF14360">
    <property type="entry name" value="PAP2_C"/>
    <property type="match status" value="1"/>
</dbReference>
<evidence type="ECO:0000313" key="10">
    <source>
        <dbReference type="Proteomes" id="UP000005737"/>
    </source>
</evidence>
<dbReference type="HOGENOM" id="CLU_1208599_0_0_12"/>
<dbReference type="InterPro" id="IPR045221">
    <property type="entry name" value="Sphingomyelin_synth-like"/>
</dbReference>
<dbReference type="STRING" id="183.GCA_002009735_01320"/>
<dbReference type="PANTHER" id="PTHR21290">
    <property type="entry name" value="SPHINGOMYELIN SYNTHETASE"/>
    <property type="match status" value="1"/>
</dbReference>
<proteinExistence type="predicted"/>
<keyword evidence="3 7" id="KW-0812">Transmembrane</keyword>
<evidence type="ECO:0000256" key="6">
    <source>
        <dbReference type="ARBA" id="ARBA00023136"/>
    </source>
</evidence>
<evidence type="ECO:0000256" key="1">
    <source>
        <dbReference type="ARBA" id="ARBA00004141"/>
    </source>
</evidence>
<dbReference type="PANTHER" id="PTHR21290:SF25">
    <property type="entry name" value="SPHINGOMYELIN SYNTHASE-RELATED PROTEIN 1"/>
    <property type="match status" value="1"/>
</dbReference>
<feature type="transmembrane region" description="Helical" evidence="7">
    <location>
        <begin position="12"/>
        <end position="30"/>
    </location>
</feature>
<dbReference type="RefSeq" id="WP_002772663.1">
    <property type="nucleotide sequence ID" value="NZ_JH597773.1"/>
</dbReference>
<dbReference type="InterPro" id="IPR025749">
    <property type="entry name" value="Sphingomyelin_synth-like_dom"/>
</dbReference>
<dbReference type="GO" id="GO:0046513">
    <property type="term" value="P:ceramide biosynthetic process"/>
    <property type="evidence" value="ECO:0007669"/>
    <property type="project" value="TreeGrafter"/>
</dbReference>
<keyword evidence="5" id="KW-0443">Lipid metabolism</keyword>
<evidence type="ECO:0000256" key="4">
    <source>
        <dbReference type="ARBA" id="ARBA00022989"/>
    </source>
</evidence>
<accession>H2CH83</accession>
<feature type="transmembrane region" description="Helical" evidence="7">
    <location>
        <begin position="57"/>
        <end position="74"/>
    </location>
</feature>
<reference evidence="9 10" key="1">
    <citation type="submission" date="2011-10" db="EMBL/GenBank/DDBJ databases">
        <title>The Improved High-Quality Draft genome of Leptonema illini DSM 21528.</title>
        <authorList>
            <consortium name="US DOE Joint Genome Institute (JGI-PGF)"/>
            <person name="Lucas S."/>
            <person name="Copeland A."/>
            <person name="Lapidus A."/>
            <person name="Glavina del Rio T."/>
            <person name="Dalin E."/>
            <person name="Tice H."/>
            <person name="Bruce D."/>
            <person name="Goodwin L."/>
            <person name="Pitluck S."/>
            <person name="Peters L."/>
            <person name="Mikhailova N."/>
            <person name="Held B."/>
            <person name="Kyrpides N."/>
            <person name="Mavromatis K."/>
            <person name="Ivanova N."/>
            <person name="Markowitz V."/>
            <person name="Cheng J.-F."/>
            <person name="Hugenholtz P."/>
            <person name="Woyke T."/>
            <person name="Wu D."/>
            <person name="Gronow S."/>
            <person name="Wellnitz S."/>
            <person name="Brambilla E.-M."/>
            <person name="Klenk H.-P."/>
            <person name="Eisen J.A."/>
        </authorList>
    </citation>
    <scope>NUCLEOTIDE SEQUENCE [LARGE SCALE GENOMIC DNA]</scope>
    <source>
        <strain evidence="9 10">DSM 21528</strain>
    </source>
</reference>
<protein>
    <recommendedName>
        <fullName evidence="8">Sphingomyelin synthase-like domain-containing protein</fullName>
    </recommendedName>
</protein>
<feature type="domain" description="Sphingomyelin synthase-like" evidence="8">
    <location>
        <begin position="153"/>
        <end position="215"/>
    </location>
</feature>
<dbReference type="GO" id="GO:0033188">
    <property type="term" value="F:sphingomyelin synthase activity"/>
    <property type="evidence" value="ECO:0007669"/>
    <property type="project" value="TreeGrafter"/>
</dbReference>
<organism evidence="9 10">
    <name type="scientific">Leptonema illini DSM 21528</name>
    <dbReference type="NCBI Taxonomy" id="929563"/>
    <lineage>
        <taxon>Bacteria</taxon>
        <taxon>Pseudomonadati</taxon>
        <taxon>Spirochaetota</taxon>
        <taxon>Spirochaetia</taxon>
        <taxon>Leptospirales</taxon>
        <taxon>Leptospiraceae</taxon>
        <taxon>Leptonema</taxon>
    </lineage>
</organism>
<evidence type="ECO:0000256" key="5">
    <source>
        <dbReference type="ARBA" id="ARBA00023098"/>
    </source>
</evidence>
<evidence type="ECO:0000256" key="3">
    <source>
        <dbReference type="ARBA" id="ARBA00022692"/>
    </source>
</evidence>
<feature type="transmembrane region" description="Helical" evidence="7">
    <location>
        <begin position="81"/>
        <end position="102"/>
    </location>
</feature>